<protein>
    <recommendedName>
        <fullName evidence="4">Zinc ribbon domain-containing protein</fullName>
    </recommendedName>
</protein>
<feature type="transmembrane region" description="Helical" evidence="1">
    <location>
        <begin position="173"/>
        <end position="195"/>
    </location>
</feature>
<feature type="transmembrane region" description="Helical" evidence="1">
    <location>
        <begin position="207"/>
        <end position="230"/>
    </location>
</feature>
<evidence type="ECO:0000313" key="2">
    <source>
        <dbReference type="EMBL" id="RNA67648.1"/>
    </source>
</evidence>
<evidence type="ECO:0000256" key="1">
    <source>
        <dbReference type="SAM" id="Phobius"/>
    </source>
</evidence>
<feature type="transmembrane region" description="Helical" evidence="1">
    <location>
        <begin position="112"/>
        <end position="133"/>
    </location>
</feature>
<feature type="transmembrane region" description="Helical" evidence="1">
    <location>
        <begin position="145"/>
        <end position="167"/>
    </location>
</feature>
<keyword evidence="1" id="KW-0812">Transmembrane</keyword>
<keyword evidence="1" id="KW-1133">Transmembrane helix</keyword>
<sequence>MADHTKFCGKCGTAAEVQAASNETAAASEPVQAGTSGNDIKDNVYVKQGKEVGSMYLAFALAAIKAPFTTAKQTDETGFVNGIISILLFSVFYSLTSYNLIGSFVSFWEGAIVPAFLLTVTFFLFAGVMTLVLKLMNVGATYKNVLARYGALLVFPGALAMFGFVLALLSLNFLGVFIALMSVVFIPLTFFGTMFSFERKGPGGLDAFYGIVLTNVLIMIISILTLASMVQRMIEEITSSFWFL</sequence>
<accession>A0A3M7TQ14</accession>
<reference evidence="2 3" key="1">
    <citation type="submission" date="2018-10" db="EMBL/GenBank/DDBJ databases">
        <title>Bacillus Keqinensis sp. nov., a moderately halophilic bacterium isolated from a saline-alkaline lake.</title>
        <authorList>
            <person name="Wang H."/>
        </authorList>
    </citation>
    <scope>NUCLEOTIDE SEQUENCE [LARGE SCALE GENOMIC DNA]</scope>
    <source>
        <strain evidence="2 3">KQ-3</strain>
    </source>
</reference>
<keyword evidence="1" id="KW-0472">Membrane</keyword>
<evidence type="ECO:0008006" key="4">
    <source>
        <dbReference type="Google" id="ProtNLM"/>
    </source>
</evidence>
<gene>
    <name evidence="2" type="ORF">EBO34_13075</name>
</gene>
<feature type="transmembrane region" description="Helical" evidence="1">
    <location>
        <begin position="79"/>
        <end position="100"/>
    </location>
</feature>
<dbReference type="AlphaFoldDB" id="A0A3M7TQ14"/>
<organism evidence="2 3">
    <name type="scientific">Alteribacter keqinensis</name>
    <dbReference type="NCBI Taxonomy" id="2483800"/>
    <lineage>
        <taxon>Bacteria</taxon>
        <taxon>Bacillati</taxon>
        <taxon>Bacillota</taxon>
        <taxon>Bacilli</taxon>
        <taxon>Bacillales</taxon>
        <taxon>Bacillaceae</taxon>
        <taxon>Alteribacter</taxon>
    </lineage>
</organism>
<dbReference type="EMBL" id="RHIB01000002">
    <property type="protein sequence ID" value="RNA67648.1"/>
    <property type="molecule type" value="Genomic_DNA"/>
</dbReference>
<dbReference type="Proteomes" id="UP000278746">
    <property type="component" value="Unassembled WGS sequence"/>
</dbReference>
<evidence type="ECO:0000313" key="3">
    <source>
        <dbReference type="Proteomes" id="UP000278746"/>
    </source>
</evidence>
<proteinExistence type="predicted"/>
<name>A0A3M7TQ14_9BACI</name>
<comment type="caution">
    <text evidence="2">The sequence shown here is derived from an EMBL/GenBank/DDBJ whole genome shotgun (WGS) entry which is preliminary data.</text>
</comment>
<keyword evidence="3" id="KW-1185">Reference proteome</keyword>